<dbReference type="InParanoid" id="A0A1X7VK95"/>
<reference evidence="1" key="1">
    <citation type="submission" date="2017-05" db="UniProtKB">
        <authorList>
            <consortium name="EnsemblMetazoa"/>
        </authorList>
    </citation>
    <scope>IDENTIFICATION</scope>
</reference>
<evidence type="ECO:0000313" key="1">
    <source>
        <dbReference type="EnsemblMetazoa" id="Aqu2.1.40245_001"/>
    </source>
</evidence>
<name>A0A1X7VK95_AMPQE</name>
<dbReference type="SUPFAM" id="SSF52540">
    <property type="entry name" value="P-loop containing nucleoside triphosphate hydrolases"/>
    <property type="match status" value="1"/>
</dbReference>
<evidence type="ECO:0008006" key="2">
    <source>
        <dbReference type="Google" id="ProtNLM"/>
    </source>
</evidence>
<dbReference type="EnsemblMetazoa" id="Aqu2.1.40245_001">
    <property type="protein sequence ID" value="Aqu2.1.40245_001"/>
    <property type="gene ID" value="Aqu2.1.40245"/>
</dbReference>
<dbReference type="InterPro" id="IPR027417">
    <property type="entry name" value="P-loop_NTPase"/>
</dbReference>
<dbReference type="AlphaFoldDB" id="A0A1X7VK95"/>
<proteinExistence type="predicted"/>
<sequence>MSDQMAILRSKGVIVTDVYGNNKADDSESQKVVIEGNHQIIFTNPETLFDMEWKDLWRSPSLTERIVAFVVDEAHFVKKWGNKF</sequence>
<accession>A0A1X7VK95</accession>
<dbReference type="Gene3D" id="3.40.50.300">
    <property type="entry name" value="P-loop containing nucleotide triphosphate hydrolases"/>
    <property type="match status" value="1"/>
</dbReference>
<organism evidence="1">
    <name type="scientific">Amphimedon queenslandica</name>
    <name type="common">Sponge</name>
    <dbReference type="NCBI Taxonomy" id="400682"/>
    <lineage>
        <taxon>Eukaryota</taxon>
        <taxon>Metazoa</taxon>
        <taxon>Porifera</taxon>
        <taxon>Demospongiae</taxon>
        <taxon>Heteroscleromorpha</taxon>
        <taxon>Haplosclerida</taxon>
        <taxon>Niphatidae</taxon>
        <taxon>Amphimedon</taxon>
    </lineage>
</organism>
<protein>
    <recommendedName>
        <fullName evidence="2">Helicase ATP-binding domain-containing protein</fullName>
    </recommendedName>
</protein>